<dbReference type="GO" id="GO:0048245">
    <property type="term" value="P:eosinophil chemotaxis"/>
    <property type="evidence" value="ECO:0007669"/>
    <property type="project" value="TreeGrafter"/>
</dbReference>
<dbReference type="GeneID" id="105998772"/>
<dbReference type="RefSeq" id="XP_012889020.1">
    <property type="nucleotide sequence ID" value="XM_013033566.1"/>
</dbReference>
<dbReference type="GO" id="GO:0070098">
    <property type="term" value="P:chemokine-mediated signaling pathway"/>
    <property type="evidence" value="ECO:0007669"/>
    <property type="project" value="TreeGrafter"/>
</dbReference>
<dbReference type="GO" id="GO:0030335">
    <property type="term" value="P:positive regulation of cell migration"/>
    <property type="evidence" value="ECO:0007669"/>
    <property type="project" value="TreeGrafter"/>
</dbReference>
<dbReference type="STRING" id="10020.ENSDORP00000019815"/>
<accession>A0A1S3GJY9</accession>
<evidence type="ECO:0000256" key="1">
    <source>
        <dbReference type="ARBA" id="ARBA00022514"/>
    </source>
</evidence>
<feature type="domain" description="Chemokine interleukin-8-like" evidence="4">
    <location>
        <begin position="27"/>
        <end position="90"/>
    </location>
</feature>
<evidence type="ECO:0000313" key="5">
    <source>
        <dbReference type="Proteomes" id="UP000081671"/>
    </source>
</evidence>
<dbReference type="InterPro" id="IPR001811">
    <property type="entry name" value="Chemokine_IL8-like_dom"/>
</dbReference>
<gene>
    <name evidence="6" type="primary">Ccl25</name>
</gene>
<keyword evidence="3" id="KW-0732">Signal</keyword>
<dbReference type="SUPFAM" id="SSF54117">
    <property type="entry name" value="Interleukin 8-like chemokines"/>
    <property type="match status" value="1"/>
</dbReference>
<dbReference type="GO" id="GO:0005615">
    <property type="term" value="C:extracellular space"/>
    <property type="evidence" value="ECO:0007669"/>
    <property type="project" value="UniProtKB-KW"/>
</dbReference>
<evidence type="ECO:0000313" key="6">
    <source>
        <dbReference type="RefSeq" id="XP_012889020.1"/>
    </source>
</evidence>
<dbReference type="Gene3D" id="2.40.50.40">
    <property type="match status" value="1"/>
</dbReference>
<sequence>MHLWFLVCLLASFIGSWIPTIHAQGGLEDCCLRYHSNISWRVLRHSKHYLHQDVSGSCNLPAIIFYLHRKGQIVCGNPHNREVQKAMRILNTRIKPGHISQKALQGLQVGRKKINSEKFKDSSHNRKGSLSNSRVVMTAKKAHNHQLLRTMSGASDKFGIKSV</sequence>
<organism evidence="5 6">
    <name type="scientific">Dipodomys ordii</name>
    <name type="common">Ord's kangaroo rat</name>
    <dbReference type="NCBI Taxonomy" id="10020"/>
    <lineage>
        <taxon>Eukaryota</taxon>
        <taxon>Metazoa</taxon>
        <taxon>Chordata</taxon>
        <taxon>Craniata</taxon>
        <taxon>Vertebrata</taxon>
        <taxon>Euteleostomi</taxon>
        <taxon>Mammalia</taxon>
        <taxon>Eutheria</taxon>
        <taxon>Euarchontoglires</taxon>
        <taxon>Glires</taxon>
        <taxon>Rodentia</taxon>
        <taxon>Castorimorpha</taxon>
        <taxon>Heteromyidae</taxon>
        <taxon>Dipodomyinae</taxon>
        <taxon>Dipodomys</taxon>
    </lineage>
</organism>
<dbReference type="GO" id="GO:0008009">
    <property type="term" value="F:chemokine activity"/>
    <property type="evidence" value="ECO:0007669"/>
    <property type="project" value="InterPro"/>
</dbReference>
<dbReference type="GO" id="GO:0061844">
    <property type="term" value="P:antimicrobial humoral immune response mediated by antimicrobial peptide"/>
    <property type="evidence" value="ECO:0007669"/>
    <property type="project" value="TreeGrafter"/>
</dbReference>
<keyword evidence="5" id="KW-1185">Reference proteome</keyword>
<dbReference type="GO" id="GO:0048020">
    <property type="term" value="F:CCR chemokine receptor binding"/>
    <property type="evidence" value="ECO:0007669"/>
    <property type="project" value="TreeGrafter"/>
</dbReference>
<feature type="signal peptide" evidence="3">
    <location>
        <begin position="1"/>
        <end position="23"/>
    </location>
</feature>
<keyword evidence="1" id="KW-0202">Cytokine</keyword>
<dbReference type="PANTHER" id="PTHR12015:SF70">
    <property type="entry name" value="C-C MOTIF CHEMOKINE 25"/>
    <property type="match status" value="1"/>
</dbReference>
<protein>
    <submittedName>
        <fullName evidence="6">C-C motif chemokine 25</fullName>
    </submittedName>
</protein>
<dbReference type="SMART" id="SM00199">
    <property type="entry name" value="SCY"/>
    <property type="match status" value="1"/>
</dbReference>
<evidence type="ECO:0000259" key="4">
    <source>
        <dbReference type="SMART" id="SM00199"/>
    </source>
</evidence>
<dbReference type="Proteomes" id="UP000081671">
    <property type="component" value="Unplaced"/>
</dbReference>
<dbReference type="Pfam" id="PF00048">
    <property type="entry name" value="IL8"/>
    <property type="match status" value="1"/>
</dbReference>
<dbReference type="InterPro" id="IPR036048">
    <property type="entry name" value="Interleukin_8-like_sf"/>
</dbReference>
<dbReference type="AlphaFoldDB" id="A0A1S3GJY9"/>
<feature type="chain" id="PRO_5010328036" evidence="3">
    <location>
        <begin position="24"/>
        <end position="163"/>
    </location>
</feature>
<dbReference type="PANTHER" id="PTHR12015">
    <property type="entry name" value="SMALL INDUCIBLE CYTOKINE A"/>
    <property type="match status" value="1"/>
</dbReference>
<dbReference type="CTD" id="6370"/>
<keyword evidence="2" id="KW-1015">Disulfide bond</keyword>
<dbReference type="InterPro" id="IPR039809">
    <property type="entry name" value="Chemokine_b/g/d"/>
</dbReference>
<evidence type="ECO:0000256" key="3">
    <source>
        <dbReference type="SAM" id="SignalP"/>
    </source>
</evidence>
<dbReference type="OrthoDB" id="9930747at2759"/>
<dbReference type="GO" id="GO:0006954">
    <property type="term" value="P:inflammatory response"/>
    <property type="evidence" value="ECO:0007669"/>
    <property type="project" value="TreeGrafter"/>
</dbReference>
<name>A0A1S3GJY9_DIPOR</name>
<proteinExistence type="predicted"/>
<reference evidence="6" key="1">
    <citation type="submission" date="2025-08" db="UniProtKB">
        <authorList>
            <consortium name="RefSeq"/>
        </authorList>
    </citation>
    <scope>IDENTIFICATION</scope>
    <source>
        <tissue evidence="6">Kidney</tissue>
    </source>
</reference>
<dbReference type="InParanoid" id="A0A1S3GJY9"/>
<dbReference type="KEGG" id="dord:105998772"/>
<evidence type="ECO:0000256" key="2">
    <source>
        <dbReference type="ARBA" id="ARBA00023157"/>
    </source>
</evidence>
<dbReference type="FunCoup" id="A0A1S3GJY9">
    <property type="interactions" value="642"/>
</dbReference>